<comment type="caution">
    <text evidence="8">The sequence shown here is derived from an EMBL/GenBank/DDBJ whole genome shotgun (WGS) entry which is preliminary data.</text>
</comment>
<keyword evidence="4" id="KW-0067">ATP-binding</keyword>
<evidence type="ECO:0000256" key="6">
    <source>
        <dbReference type="ARBA" id="ARBA00048178"/>
    </source>
</evidence>
<dbReference type="SUPFAM" id="SSF52540">
    <property type="entry name" value="P-loop containing nucleoside triphosphate hydrolases"/>
    <property type="match status" value="1"/>
</dbReference>
<organism evidence="8 9">
    <name type="scientific">Glutamicibacter arilaitensis</name>
    <dbReference type="NCBI Taxonomy" id="256701"/>
    <lineage>
        <taxon>Bacteria</taxon>
        <taxon>Bacillati</taxon>
        <taxon>Actinomycetota</taxon>
        <taxon>Actinomycetes</taxon>
        <taxon>Micrococcales</taxon>
        <taxon>Micrococcaceae</taxon>
        <taxon>Glutamicibacter</taxon>
    </lineage>
</organism>
<evidence type="ECO:0000256" key="5">
    <source>
        <dbReference type="ARBA" id="ARBA00032897"/>
    </source>
</evidence>
<evidence type="ECO:0000256" key="1">
    <source>
        <dbReference type="ARBA" id="ARBA00009104"/>
    </source>
</evidence>
<dbReference type="InterPro" id="IPR010488">
    <property type="entry name" value="Zeta_toxin_domain"/>
</dbReference>
<sequence length="310" mass="34783">MADEQEITEHLKTIADLNEPGQALANDSPHISVRNPQWFHELAPGKWEAIGQREQLHRKLISQQLREAHGAKAEYQAVVLAGAPGAGKSSLLRQVLGDQQDRYVVIDVDEFKELLLREAQEDGSYEQVFKPHEVRELEQQGEQFFPMDMASLVHEESSMLGDRLRAACLDKGLNVVIDKVLSSIESARKLAGQLEEAGYEISLIEAYAPQEVSEERIIERWEEQQEASLDGEDDLGARWVPEEFTEKVFDAPGQRSRPAVVAQMFARSCPAVVSFKLFHTALDQGSKTDGSRLLFELRREAVGAQLLPVK</sequence>
<protein>
    <recommendedName>
        <fullName evidence="5">UDP-N-acetylglucosamine kinase</fullName>
        <ecNumber evidence="2">2.7.1.176</ecNumber>
    </recommendedName>
    <alternativeName>
        <fullName evidence="5">UDP-N-acetylglucosamine kinase</fullName>
    </alternativeName>
</protein>
<reference evidence="8 9" key="1">
    <citation type="journal article" date="2017" name="Elife">
        <title>Extensive horizontal gene transfer in cheese-associated bacteria.</title>
        <authorList>
            <person name="Bonham K.S."/>
            <person name="Wolfe B.E."/>
            <person name="Dutton R.J."/>
        </authorList>
    </citation>
    <scope>NUCLEOTIDE SEQUENCE [LARGE SCALE GENOMIC DNA]</scope>
    <source>
        <strain evidence="8 9">JB182</strain>
    </source>
</reference>
<evidence type="ECO:0000313" key="8">
    <source>
        <dbReference type="EMBL" id="PMQ21041.1"/>
    </source>
</evidence>
<dbReference type="GO" id="GO:0016301">
    <property type="term" value="F:kinase activity"/>
    <property type="evidence" value="ECO:0007669"/>
    <property type="project" value="InterPro"/>
</dbReference>
<dbReference type="Pfam" id="PF06414">
    <property type="entry name" value="Zeta_toxin"/>
    <property type="match status" value="1"/>
</dbReference>
<proteinExistence type="inferred from homology"/>
<evidence type="ECO:0000259" key="7">
    <source>
        <dbReference type="Pfam" id="PF06414"/>
    </source>
</evidence>
<dbReference type="EMBL" id="PNQX01000001">
    <property type="protein sequence ID" value="PMQ21041.1"/>
    <property type="molecule type" value="Genomic_DNA"/>
</dbReference>
<evidence type="ECO:0000313" key="9">
    <source>
        <dbReference type="Proteomes" id="UP000235739"/>
    </source>
</evidence>
<keyword evidence="3" id="KW-0547">Nucleotide-binding</keyword>
<dbReference type="InterPro" id="IPR027417">
    <property type="entry name" value="P-loop_NTPase"/>
</dbReference>
<gene>
    <name evidence="8" type="ORF">CIK84_05525</name>
</gene>
<comment type="catalytic activity">
    <reaction evidence="6">
        <text>UDP-N-acetyl-alpha-D-glucosamine + ATP = UDP-N-acetyl-alpha-D-glucosamine 3'-phosphate + ADP + H(+)</text>
        <dbReference type="Rhea" id="RHEA:32671"/>
        <dbReference type="ChEBI" id="CHEBI:15378"/>
        <dbReference type="ChEBI" id="CHEBI:30616"/>
        <dbReference type="ChEBI" id="CHEBI:57705"/>
        <dbReference type="ChEBI" id="CHEBI:64353"/>
        <dbReference type="ChEBI" id="CHEBI:456216"/>
        <dbReference type="EC" id="2.7.1.176"/>
    </reaction>
</comment>
<accession>A0A2N7S4H1</accession>
<evidence type="ECO:0000256" key="4">
    <source>
        <dbReference type="ARBA" id="ARBA00022840"/>
    </source>
</evidence>
<evidence type="ECO:0000256" key="3">
    <source>
        <dbReference type="ARBA" id="ARBA00022741"/>
    </source>
</evidence>
<feature type="domain" description="Zeta toxin" evidence="7">
    <location>
        <begin position="76"/>
        <end position="251"/>
    </location>
</feature>
<dbReference type="Proteomes" id="UP000235739">
    <property type="component" value="Unassembled WGS sequence"/>
</dbReference>
<evidence type="ECO:0000256" key="2">
    <source>
        <dbReference type="ARBA" id="ARBA00011963"/>
    </source>
</evidence>
<dbReference type="Gene3D" id="3.40.50.300">
    <property type="entry name" value="P-loop containing nucleotide triphosphate hydrolases"/>
    <property type="match status" value="1"/>
</dbReference>
<dbReference type="RefSeq" id="WP_102597702.1">
    <property type="nucleotide sequence ID" value="NZ_JBQDJG010000007.1"/>
</dbReference>
<dbReference type="AlphaFoldDB" id="A0A2N7S4H1"/>
<dbReference type="GO" id="GO:0005524">
    <property type="term" value="F:ATP binding"/>
    <property type="evidence" value="ECO:0007669"/>
    <property type="project" value="UniProtKB-KW"/>
</dbReference>
<comment type="similarity">
    <text evidence="1">Belongs to the zeta toxin family.</text>
</comment>
<dbReference type="EC" id="2.7.1.176" evidence="2"/>
<name>A0A2N7S4H1_9MICC</name>